<dbReference type="RefSeq" id="WP_282704526.1">
    <property type="nucleotide sequence ID" value="NZ_JAAGKO020000011.1"/>
</dbReference>
<evidence type="ECO:0000313" key="3">
    <source>
        <dbReference type="Proteomes" id="UP001156398"/>
    </source>
</evidence>
<evidence type="ECO:0000256" key="1">
    <source>
        <dbReference type="SAM" id="MobiDB-lite"/>
    </source>
</evidence>
<dbReference type="EMBL" id="JAAGKO020000011">
    <property type="protein sequence ID" value="MDI5963179.1"/>
    <property type="molecule type" value="Genomic_DNA"/>
</dbReference>
<comment type="caution">
    <text evidence="2">The sequence shown here is derived from an EMBL/GenBank/DDBJ whole genome shotgun (WGS) entry which is preliminary data.</text>
</comment>
<reference evidence="2 3" key="1">
    <citation type="submission" date="2023-05" db="EMBL/GenBank/DDBJ databases">
        <title>Streptantibioticus silvisoli sp. nov., acidotolerant actinomycetes 1 from pine litter.</title>
        <authorList>
            <person name="Swiecimska M."/>
            <person name="Golinska P."/>
            <person name="Sangal V."/>
            <person name="Wachnowicz B."/>
            <person name="Goodfellow M."/>
        </authorList>
    </citation>
    <scope>NUCLEOTIDE SEQUENCE [LARGE SCALE GENOMIC DNA]</scope>
    <source>
        <strain evidence="2 3">SL54</strain>
    </source>
</reference>
<proteinExistence type="predicted"/>
<dbReference type="Proteomes" id="UP001156398">
    <property type="component" value="Unassembled WGS sequence"/>
</dbReference>
<evidence type="ECO:0000313" key="2">
    <source>
        <dbReference type="EMBL" id="MDI5963179.1"/>
    </source>
</evidence>
<gene>
    <name evidence="2" type="ORF">POF43_010740</name>
</gene>
<organism evidence="2 3">
    <name type="scientific">Streptantibioticus silvisoli</name>
    <dbReference type="NCBI Taxonomy" id="2705255"/>
    <lineage>
        <taxon>Bacteria</taxon>
        <taxon>Bacillati</taxon>
        <taxon>Actinomycetota</taxon>
        <taxon>Actinomycetes</taxon>
        <taxon>Kitasatosporales</taxon>
        <taxon>Streptomycetaceae</taxon>
        <taxon>Streptantibioticus</taxon>
    </lineage>
</organism>
<feature type="compositionally biased region" description="Low complexity" evidence="1">
    <location>
        <begin position="40"/>
        <end position="49"/>
    </location>
</feature>
<accession>A0ABT6VXG0</accession>
<sequence length="49" mass="5001">MLGSQVVALLELADQGVRAVRQAADSGHNDQQGPLTRVRSSAAPASSSP</sequence>
<keyword evidence="3" id="KW-1185">Reference proteome</keyword>
<protein>
    <submittedName>
        <fullName evidence="2">Uncharacterized protein</fullName>
    </submittedName>
</protein>
<feature type="region of interest" description="Disordered" evidence="1">
    <location>
        <begin position="21"/>
        <end position="49"/>
    </location>
</feature>
<name>A0ABT6VXG0_9ACTN</name>